<proteinExistence type="predicted"/>
<dbReference type="EMBL" id="BLXT01005777">
    <property type="protein sequence ID" value="GFO25863.1"/>
    <property type="molecule type" value="Genomic_DNA"/>
</dbReference>
<reference evidence="1 2" key="1">
    <citation type="journal article" date="2021" name="Elife">
        <title>Chloroplast acquisition without the gene transfer in kleptoplastic sea slugs, Plakobranchus ocellatus.</title>
        <authorList>
            <person name="Maeda T."/>
            <person name="Takahashi S."/>
            <person name="Yoshida T."/>
            <person name="Shimamura S."/>
            <person name="Takaki Y."/>
            <person name="Nagai Y."/>
            <person name="Toyoda A."/>
            <person name="Suzuki Y."/>
            <person name="Arimoto A."/>
            <person name="Ishii H."/>
            <person name="Satoh N."/>
            <person name="Nishiyama T."/>
            <person name="Hasebe M."/>
            <person name="Maruyama T."/>
            <person name="Minagawa J."/>
            <person name="Obokata J."/>
            <person name="Shigenobu S."/>
        </authorList>
    </citation>
    <scope>NUCLEOTIDE SEQUENCE [LARGE SCALE GENOMIC DNA]</scope>
</reference>
<keyword evidence="2" id="KW-1185">Reference proteome</keyword>
<comment type="caution">
    <text evidence="1">The sequence shown here is derived from an EMBL/GenBank/DDBJ whole genome shotgun (WGS) entry which is preliminary data.</text>
</comment>
<name>A0AAV4C381_9GAST</name>
<accession>A0AAV4C381</accession>
<sequence length="98" mass="11526">MLIKDDKKSSADWWFHEVLRKGEKWGGGEGGIFHLALGQSFITNKRQEKKEEKDIGLEILTVTEASFSQWINLKPFRKYFDKLVKFNFLLRKSTDCSR</sequence>
<protein>
    <submittedName>
        <fullName evidence="1">Uncharacterized protein</fullName>
    </submittedName>
</protein>
<dbReference type="AlphaFoldDB" id="A0AAV4C381"/>
<dbReference type="Proteomes" id="UP000735302">
    <property type="component" value="Unassembled WGS sequence"/>
</dbReference>
<evidence type="ECO:0000313" key="2">
    <source>
        <dbReference type="Proteomes" id="UP000735302"/>
    </source>
</evidence>
<evidence type="ECO:0000313" key="1">
    <source>
        <dbReference type="EMBL" id="GFO25863.1"/>
    </source>
</evidence>
<organism evidence="1 2">
    <name type="scientific">Plakobranchus ocellatus</name>
    <dbReference type="NCBI Taxonomy" id="259542"/>
    <lineage>
        <taxon>Eukaryota</taxon>
        <taxon>Metazoa</taxon>
        <taxon>Spiralia</taxon>
        <taxon>Lophotrochozoa</taxon>
        <taxon>Mollusca</taxon>
        <taxon>Gastropoda</taxon>
        <taxon>Heterobranchia</taxon>
        <taxon>Euthyneura</taxon>
        <taxon>Panpulmonata</taxon>
        <taxon>Sacoglossa</taxon>
        <taxon>Placobranchoidea</taxon>
        <taxon>Plakobranchidae</taxon>
        <taxon>Plakobranchus</taxon>
    </lineage>
</organism>
<gene>
    <name evidence="1" type="ORF">PoB_005236800</name>
</gene>